<dbReference type="OrthoDB" id="6102832at2759"/>
<gene>
    <name evidence="2" type="ORF">MEDL_2723</name>
</gene>
<reference evidence="2" key="1">
    <citation type="submission" date="2021-03" db="EMBL/GenBank/DDBJ databases">
        <authorList>
            <person name="Bekaert M."/>
        </authorList>
    </citation>
    <scope>NUCLEOTIDE SEQUENCE</scope>
</reference>
<name>A0A8S3PZM8_MYTED</name>
<proteinExistence type="predicted"/>
<comment type="caution">
    <text evidence="2">The sequence shown here is derived from an EMBL/GenBank/DDBJ whole genome shotgun (WGS) entry which is preliminary data.</text>
</comment>
<feature type="compositionally biased region" description="Basic and acidic residues" evidence="1">
    <location>
        <begin position="11"/>
        <end position="23"/>
    </location>
</feature>
<evidence type="ECO:0000313" key="3">
    <source>
        <dbReference type="Proteomes" id="UP000683360"/>
    </source>
</evidence>
<organism evidence="2 3">
    <name type="scientific">Mytilus edulis</name>
    <name type="common">Blue mussel</name>
    <dbReference type="NCBI Taxonomy" id="6550"/>
    <lineage>
        <taxon>Eukaryota</taxon>
        <taxon>Metazoa</taxon>
        <taxon>Spiralia</taxon>
        <taxon>Lophotrochozoa</taxon>
        <taxon>Mollusca</taxon>
        <taxon>Bivalvia</taxon>
        <taxon>Autobranchia</taxon>
        <taxon>Pteriomorphia</taxon>
        <taxon>Mytilida</taxon>
        <taxon>Mytiloidea</taxon>
        <taxon>Mytilidae</taxon>
        <taxon>Mytilinae</taxon>
        <taxon>Mytilus</taxon>
    </lineage>
</organism>
<feature type="compositionally biased region" description="Basic residues" evidence="1">
    <location>
        <begin position="1"/>
        <end position="10"/>
    </location>
</feature>
<feature type="compositionally biased region" description="Low complexity" evidence="1">
    <location>
        <begin position="212"/>
        <end position="224"/>
    </location>
</feature>
<protein>
    <submittedName>
        <fullName evidence="2">Uncharacterized protein</fullName>
    </submittedName>
</protein>
<sequence length="392" mass="44844">MGTKKNVNRGRRNDLRKAIEDQKNGYNEEEMAKKYKGHGNGGDNSSELLPAMQKWQLFQTWQNSRENTAKECALLFVVTMAFPKKTSSKEVSFQHSHSEADIAKLLISLPSLSCSTGDLPSKEQLISDDNEDGVYSSEIPEFEFEKTKRNVGIPMVAGQTENETKARKLNKTEESRLETLRTHFEKQRTMFEKQYNQHQRRFRIRSARVLQNGNTANGNSAGNTVSPRSRPKSLPTTMPSRDLERPVFNKQASVHNECKNDKLCGTCERIQRIIKQYEIEMKTNFDVTNTHHTVCLFSDAQIKNFINLVETKYCSDLPGVVEMLHSSKYSGVSRNHSSSTLVPKSGIQDRIKAFCRTQEEFNKKHPVSRSVKLFVDNERIKQAQLATKLFKK</sequence>
<evidence type="ECO:0000256" key="1">
    <source>
        <dbReference type="SAM" id="MobiDB-lite"/>
    </source>
</evidence>
<dbReference type="AlphaFoldDB" id="A0A8S3PZM8"/>
<evidence type="ECO:0000313" key="2">
    <source>
        <dbReference type="EMBL" id="CAG2187222.1"/>
    </source>
</evidence>
<dbReference type="EMBL" id="CAJPWZ010000160">
    <property type="protein sequence ID" value="CAG2187222.1"/>
    <property type="molecule type" value="Genomic_DNA"/>
</dbReference>
<accession>A0A8S3PZM8</accession>
<keyword evidence="3" id="KW-1185">Reference proteome</keyword>
<feature type="region of interest" description="Disordered" evidence="1">
    <location>
        <begin position="1"/>
        <end position="27"/>
    </location>
</feature>
<dbReference type="Proteomes" id="UP000683360">
    <property type="component" value="Unassembled WGS sequence"/>
</dbReference>
<feature type="region of interest" description="Disordered" evidence="1">
    <location>
        <begin position="212"/>
        <end position="241"/>
    </location>
</feature>